<organism evidence="3 4">
    <name type="scientific">Virgibacillus byunsanensis</name>
    <dbReference type="NCBI Taxonomy" id="570945"/>
    <lineage>
        <taxon>Bacteria</taxon>
        <taxon>Bacillati</taxon>
        <taxon>Bacillota</taxon>
        <taxon>Bacilli</taxon>
        <taxon>Bacillales</taxon>
        <taxon>Bacillaceae</taxon>
        <taxon>Virgibacillus</taxon>
    </lineage>
</organism>
<protein>
    <submittedName>
        <fullName evidence="3">LysM peptidoglycan-binding domain-containing protein</fullName>
    </submittedName>
</protein>
<dbReference type="Pfam" id="PF07676">
    <property type="entry name" value="PD40"/>
    <property type="match status" value="3"/>
</dbReference>
<dbReference type="PANTHER" id="PTHR36842:SF1">
    <property type="entry name" value="PROTEIN TOLB"/>
    <property type="match status" value="1"/>
</dbReference>
<reference evidence="4" key="1">
    <citation type="journal article" date="2019" name="Int. J. Syst. Evol. Microbiol.">
        <title>The Global Catalogue of Microorganisms (GCM) 10K type strain sequencing project: providing services to taxonomists for standard genome sequencing and annotation.</title>
        <authorList>
            <consortium name="The Broad Institute Genomics Platform"/>
            <consortium name="The Broad Institute Genome Sequencing Center for Infectious Disease"/>
            <person name="Wu L."/>
            <person name="Ma J."/>
        </authorList>
    </citation>
    <scope>NUCLEOTIDE SEQUENCE [LARGE SCALE GENOMIC DNA]</scope>
    <source>
        <strain evidence="4">CCUG 56754</strain>
    </source>
</reference>
<sequence length="605" mass="67272">MQTFYVVRPGDTVYQIARRWELPVESVIDANNLSPPYTIYVGQQLSIPPGVDVIRVRPGDTVFRIAQSFGVPMSVIFEANQLVPPYILQAGQLLKVPPGVPYYVVQPGDTLYQIATRFNVVTSGSSNPELIREVNQLPSNTIFPGNKLIIPYAPSGDLGLIAYTSNRGGSYDIWVYDPSTGGNSQITTGLGESISIPFWSPDSSRIAFVGNDGILYIVSLAEGETARIDQFEDGLGVYISWSPDGLKIAYKKQDDIILYDIMTHQAQRINEPGATDVQWFPSGTELLFQAHDESGASQLFNIRTDGTSIRQITQNTGGAFNTVRLSPDGSYVLYTTPGVSISIIFTIELATGNVSEVRGGPLAKNYFPVWSPDSLTIAYSATAFEDVGYFSLVRTTGRQGDNDRTRAISDCFSTPVTWSTDSRKIAYLSGCDQQGKASEMWLFDVLHSVPIQLIEGVSITSLQWSPTPISLKRTTYTNHTYHVQFQYPAHWRQVTDERYEGPDGFFQISAISSEETLHTVCQNEAQHPLLPYGSEPRITKTQIQNQEACFIFPSEDQPQEMRSQSALIVRYPMPIQIGDTTYQYFILWADQDHLDEISATLTFLL</sequence>
<dbReference type="InterPro" id="IPR011659">
    <property type="entry name" value="WD40"/>
</dbReference>
<dbReference type="Gene3D" id="2.120.10.30">
    <property type="entry name" value="TolB, C-terminal domain"/>
    <property type="match status" value="1"/>
</dbReference>
<dbReference type="PANTHER" id="PTHR36842">
    <property type="entry name" value="PROTEIN TOLB HOMOLOG"/>
    <property type="match status" value="1"/>
</dbReference>
<feature type="domain" description="LysM" evidence="2">
    <location>
        <begin position="52"/>
        <end position="96"/>
    </location>
</feature>
<feature type="domain" description="LysM" evidence="2">
    <location>
        <begin position="101"/>
        <end position="150"/>
    </location>
</feature>
<dbReference type="InterPro" id="IPR011042">
    <property type="entry name" value="6-blade_b-propeller_TolB-like"/>
</dbReference>
<evidence type="ECO:0000313" key="3">
    <source>
        <dbReference type="EMBL" id="MFD1040496.1"/>
    </source>
</evidence>
<dbReference type="Gene3D" id="3.10.350.10">
    <property type="entry name" value="LysM domain"/>
    <property type="match status" value="3"/>
</dbReference>
<accession>A0ABW3LST9</accession>
<dbReference type="PROSITE" id="PS51782">
    <property type="entry name" value="LYSM"/>
    <property type="match status" value="3"/>
</dbReference>
<dbReference type="RefSeq" id="WP_390364631.1">
    <property type="nucleotide sequence ID" value="NZ_JBHTKJ010000073.1"/>
</dbReference>
<dbReference type="SUPFAM" id="SSF82171">
    <property type="entry name" value="DPP6 N-terminal domain-like"/>
    <property type="match status" value="1"/>
</dbReference>
<evidence type="ECO:0000259" key="2">
    <source>
        <dbReference type="PROSITE" id="PS51782"/>
    </source>
</evidence>
<comment type="similarity">
    <text evidence="1">Belongs to the TolB family.</text>
</comment>
<gene>
    <name evidence="3" type="ORF">ACFQ3N_19140</name>
</gene>
<evidence type="ECO:0000313" key="4">
    <source>
        <dbReference type="Proteomes" id="UP001597040"/>
    </source>
</evidence>
<proteinExistence type="inferred from homology"/>
<dbReference type="SUPFAM" id="SSF54106">
    <property type="entry name" value="LysM domain"/>
    <property type="match status" value="3"/>
</dbReference>
<dbReference type="CDD" id="cd00118">
    <property type="entry name" value="LysM"/>
    <property type="match status" value="3"/>
</dbReference>
<evidence type="ECO:0000256" key="1">
    <source>
        <dbReference type="ARBA" id="ARBA00009820"/>
    </source>
</evidence>
<keyword evidence="4" id="KW-1185">Reference proteome</keyword>
<comment type="caution">
    <text evidence="3">The sequence shown here is derived from an EMBL/GenBank/DDBJ whole genome shotgun (WGS) entry which is preliminary data.</text>
</comment>
<dbReference type="Pfam" id="PF01476">
    <property type="entry name" value="LysM"/>
    <property type="match status" value="3"/>
</dbReference>
<dbReference type="Proteomes" id="UP001597040">
    <property type="component" value="Unassembled WGS sequence"/>
</dbReference>
<dbReference type="SMART" id="SM00257">
    <property type="entry name" value="LysM"/>
    <property type="match status" value="3"/>
</dbReference>
<name>A0ABW3LST9_9BACI</name>
<feature type="domain" description="LysM" evidence="2">
    <location>
        <begin position="3"/>
        <end position="47"/>
    </location>
</feature>
<dbReference type="EMBL" id="JBHTKJ010000073">
    <property type="protein sequence ID" value="MFD1040496.1"/>
    <property type="molecule type" value="Genomic_DNA"/>
</dbReference>
<dbReference type="InterPro" id="IPR018392">
    <property type="entry name" value="LysM"/>
</dbReference>
<dbReference type="InterPro" id="IPR036779">
    <property type="entry name" value="LysM_dom_sf"/>
</dbReference>